<evidence type="ECO:0000313" key="2">
    <source>
        <dbReference type="RefSeq" id="XP_075091795.1"/>
    </source>
</evidence>
<keyword evidence="1" id="KW-1185">Reference proteome</keyword>
<gene>
    <name evidence="2" type="primary">LOC142171963</name>
</gene>
<dbReference type="Proteomes" id="UP000790787">
    <property type="component" value="Chromosome 17"/>
</dbReference>
<accession>A0AC58T3L6</accession>
<reference evidence="1" key="1">
    <citation type="journal article" date="2014" name="Nat. Commun.">
        <title>The tobacco genome sequence and its comparison with those of tomato and potato.</title>
        <authorList>
            <person name="Sierro N."/>
            <person name="Battey J.N."/>
            <person name="Ouadi S."/>
            <person name="Bakaher N."/>
            <person name="Bovet L."/>
            <person name="Willig A."/>
            <person name="Goepfert S."/>
            <person name="Peitsch M.C."/>
            <person name="Ivanov N.V."/>
        </authorList>
    </citation>
    <scope>NUCLEOTIDE SEQUENCE [LARGE SCALE GENOMIC DNA]</scope>
</reference>
<evidence type="ECO:0000313" key="1">
    <source>
        <dbReference type="Proteomes" id="UP000790787"/>
    </source>
</evidence>
<reference evidence="2" key="2">
    <citation type="submission" date="2025-08" db="UniProtKB">
        <authorList>
            <consortium name="RefSeq"/>
        </authorList>
    </citation>
    <scope>IDENTIFICATION</scope>
    <source>
        <tissue evidence="2">Leaf</tissue>
    </source>
</reference>
<sequence length="321" mass="37635">MKWKADIVCLQETKIEEWSQQLVGSLWGNRWASWADLQANGTRGGVIILWDRRLWKSINIQQGIYSVSVILESLQEQFRWCYTGVYGRHSNAARKDLWHELAAIKGIWDEHWVIGGDFNVCRYEHEKFNCLRRSRAMKSFFDIILELELLDLPLHGAQYTWSRGEEQLQASRIDRFLISSEWNDSFNVIKQVALPRVESDHKPLMLECGDWDSNSSYFKFENMWLLAEGFMDSIKEWWSSYQVVGSPDFILTQKLRNLKKDISCWNKEVFGKLETQKSKALNELTILEQSSEGRVQTQVEKAQMINLQSQIQQLAKIEEVS</sequence>
<organism evidence="1 2">
    <name type="scientific">Nicotiana tabacum</name>
    <name type="common">Common tobacco</name>
    <dbReference type="NCBI Taxonomy" id="4097"/>
    <lineage>
        <taxon>Eukaryota</taxon>
        <taxon>Viridiplantae</taxon>
        <taxon>Streptophyta</taxon>
        <taxon>Embryophyta</taxon>
        <taxon>Tracheophyta</taxon>
        <taxon>Spermatophyta</taxon>
        <taxon>Magnoliopsida</taxon>
        <taxon>eudicotyledons</taxon>
        <taxon>Gunneridae</taxon>
        <taxon>Pentapetalae</taxon>
        <taxon>asterids</taxon>
        <taxon>lamiids</taxon>
        <taxon>Solanales</taxon>
        <taxon>Solanaceae</taxon>
        <taxon>Nicotianoideae</taxon>
        <taxon>Nicotianeae</taxon>
        <taxon>Nicotiana</taxon>
    </lineage>
</organism>
<name>A0AC58T3L6_TOBAC</name>
<dbReference type="RefSeq" id="XP_075091795.1">
    <property type="nucleotide sequence ID" value="XM_075235694.1"/>
</dbReference>
<protein>
    <submittedName>
        <fullName evidence="2">Uncharacterized protein LOC142171963</fullName>
    </submittedName>
</protein>
<proteinExistence type="predicted"/>